<feature type="domain" description="Radical SAM core" evidence="18">
    <location>
        <begin position="44"/>
        <end position="273"/>
    </location>
</feature>
<dbReference type="SUPFAM" id="SSF102114">
    <property type="entry name" value="Radical SAM enzymes"/>
    <property type="match status" value="1"/>
</dbReference>
<dbReference type="PANTHER" id="PTHR22976:SF2">
    <property type="entry name" value="BIOTIN SYNTHASE, MITOCHONDRIAL"/>
    <property type="match status" value="1"/>
</dbReference>
<keyword evidence="5 16" id="KW-0004">4Fe-4S</keyword>
<dbReference type="AlphaFoldDB" id="A0AAU8AAU7"/>
<reference evidence="19" key="1">
    <citation type="submission" date="2023-02" db="EMBL/GenBank/DDBJ databases">
        <title>Gut commensal Christensenella minuta modulates host metabolism via a new class of secondary bile acids.</title>
        <authorList>
            <person name="Liu C."/>
        </authorList>
    </citation>
    <scope>NUCLEOTIDE SEQUENCE</scope>
    <source>
        <strain evidence="19">CA70</strain>
    </source>
</reference>
<evidence type="ECO:0000256" key="4">
    <source>
        <dbReference type="ARBA" id="ARBA00012236"/>
    </source>
</evidence>
<dbReference type="SMART" id="SM00729">
    <property type="entry name" value="Elp3"/>
    <property type="match status" value="1"/>
</dbReference>
<comment type="function">
    <text evidence="14 16">Catalyzes the conversion of dethiobiotin (DTB) to biotin by the insertion of a sulfur atom into dethiobiotin via a radical-based mechanism.</text>
</comment>
<protein>
    <recommendedName>
        <fullName evidence="15 16">Biotin synthase</fullName>
        <ecNumber evidence="4 16">2.8.1.6</ecNumber>
    </recommendedName>
</protein>
<feature type="binding site" evidence="16 17">
    <location>
        <position position="268"/>
    </location>
    <ligand>
        <name>[2Fe-2S] cluster</name>
        <dbReference type="ChEBI" id="CHEBI:190135"/>
    </ligand>
</feature>
<evidence type="ECO:0000313" key="19">
    <source>
        <dbReference type="EMBL" id="XCC63149.1"/>
    </source>
</evidence>
<dbReference type="SFLD" id="SFLDS00029">
    <property type="entry name" value="Radical_SAM"/>
    <property type="match status" value="1"/>
</dbReference>
<dbReference type="InterPro" id="IPR013785">
    <property type="entry name" value="Aldolase_TIM"/>
</dbReference>
<comment type="catalytic activity">
    <reaction evidence="13 16">
        <text>(4R,5S)-dethiobiotin + (sulfur carrier)-SH + 2 reduced [2Fe-2S]-[ferredoxin] + 2 S-adenosyl-L-methionine = (sulfur carrier)-H + biotin + 2 5'-deoxyadenosine + 2 L-methionine + 2 oxidized [2Fe-2S]-[ferredoxin]</text>
        <dbReference type="Rhea" id="RHEA:22060"/>
        <dbReference type="Rhea" id="RHEA-COMP:10000"/>
        <dbReference type="Rhea" id="RHEA-COMP:10001"/>
        <dbReference type="Rhea" id="RHEA-COMP:14737"/>
        <dbReference type="Rhea" id="RHEA-COMP:14739"/>
        <dbReference type="ChEBI" id="CHEBI:17319"/>
        <dbReference type="ChEBI" id="CHEBI:29917"/>
        <dbReference type="ChEBI" id="CHEBI:33737"/>
        <dbReference type="ChEBI" id="CHEBI:33738"/>
        <dbReference type="ChEBI" id="CHEBI:57586"/>
        <dbReference type="ChEBI" id="CHEBI:57844"/>
        <dbReference type="ChEBI" id="CHEBI:59789"/>
        <dbReference type="ChEBI" id="CHEBI:64428"/>
        <dbReference type="ChEBI" id="CHEBI:149473"/>
        <dbReference type="EC" id="2.8.1.6"/>
    </reaction>
</comment>
<evidence type="ECO:0000256" key="1">
    <source>
        <dbReference type="ARBA" id="ARBA00004942"/>
    </source>
</evidence>
<keyword evidence="8 16" id="KW-0001">2Fe-2S</keyword>
<feature type="binding site" evidence="16 17">
    <location>
        <position position="69"/>
    </location>
    <ligand>
        <name>[4Fe-4S] cluster</name>
        <dbReference type="ChEBI" id="CHEBI:49883"/>
        <note>4Fe-4S-S-AdoMet</note>
    </ligand>
</feature>
<dbReference type="InterPro" id="IPR002684">
    <property type="entry name" value="Biotin_synth/BioAB"/>
</dbReference>
<feature type="binding site" evidence="16 17">
    <location>
        <position position="106"/>
    </location>
    <ligand>
        <name>[2Fe-2S] cluster</name>
        <dbReference type="ChEBI" id="CHEBI:190135"/>
    </ligand>
</feature>
<evidence type="ECO:0000256" key="7">
    <source>
        <dbReference type="ARBA" id="ARBA00022691"/>
    </source>
</evidence>
<comment type="cofactor">
    <cofactor evidence="16">
        <name>[2Fe-2S] cluster</name>
        <dbReference type="ChEBI" id="CHEBI:190135"/>
    </cofactor>
    <text evidence="16">Binds 1 [2Fe-2S] cluster. The cluster is coordinated with 3 cysteines and 1 arginine.</text>
</comment>
<dbReference type="EMBL" id="CP117826">
    <property type="protein sequence ID" value="XCC63149.1"/>
    <property type="molecule type" value="Genomic_DNA"/>
</dbReference>
<proteinExistence type="inferred from homology"/>
<dbReference type="RefSeq" id="WP_079547000.1">
    <property type="nucleotide sequence ID" value="NZ_CP117826.1"/>
</dbReference>
<accession>A0AAU8AAU7</accession>
<evidence type="ECO:0000256" key="5">
    <source>
        <dbReference type="ARBA" id="ARBA00022485"/>
    </source>
</evidence>
<dbReference type="SMART" id="SM00876">
    <property type="entry name" value="BATS"/>
    <property type="match status" value="1"/>
</dbReference>
<evidence type="ECO:0000256" key="14">
    <source>
        <dbReference type="ARBA" id="ARBA00057568"/>
    </source>
</evidence>
<dbReference type="FunFam" id="3.20.20.70:FF:000026">
    <property type="entry name" value="Biotin synthase"/>
    <property type="match status" value="1"/>
</dbReference>
<dbReference type="HAMAP" id="MF_01694">
    <property type="entry name" value="BioB"/>
    <property type="match status" value="1"/>
</dbReference>
<comment type="subunit">
    <text evidence="3 16">Homodimer.</text>
</comment>
<sequence>MERIELLYRKAEQGQAISKTEALFLAEQELGILCAAADSLRKEACGDDFDLCAIINGKSGRCSENCKFCAQSAHYRTGATFYELLDEQSILAAAQKCKASGVRRFSVVTSGKRLTDSEVERLCGIYRRIGEECGLKVCASHGLLTRAQFNMLKQAGVSRYHNNLETSRRYFPKICTTHSYDDKLAVIRAAQEAGLAVCSGGIIGMGETMEDRIDMVLDLRTLGIRSIPINILEPIDGTPLSSRPVLHEAEAARTAAVFRFLMPDAQIRLAGGRAHLRDRGKTLLGAGVNAAITGDMLTTAGTTAEQDAEMIRSCGFCL</sequence>
<keyword evidence="9 16" id="KW-0479">Metal-binding</keyword>
<dbReference type="GO" id="GO:0004076">
    <property type="term" value="F:biotin synthase activity"/>
    <property type="evidence" value="ECO:0007669"/>
    <property type="project" value="UniProtKB-UniRule"/>
</dbReference>
<dbReference type="CDD" id="cd01335">
    <property type="entry name" value="Radical_SAM"/>
    <property type="match status" value="1"/>
</dbReference>
<comment type="cofactor">
    <cofactor evidence="16 17">
        <name>[4Fe-4S] cluster</name>
        <dbReference type="ChEBI" id="CHEBI:49883"/>
    </cofactor>
    <text evidence="16 17">Binds 1 [4Fe-4S] cluster. The cluster is coordinated with 3 cysteines and an exchangeable S-adenosyl-L-methionine.</text>
</comment>
<evidence type="ECO:0000256" key="8">
    <source>
        <dbReference type="ARBA" id="ARBA00022714"/>
    </source>
</evidence>
<keyword evidence="10 16" id="KW-0093">Biotin biosynthesis</keyword>
<feature type="binding site" evidence="16 17">
    <location>
        <position position="66"/>
    </location>
    <ligand>
        <name>[4Fe-4S] cluster</name>
        <dbReference type="ChEBI" id="CHEBI:49883"/>
        <note>4Fe-4S-S-AdoMet</note>
    </ligand>
</feature>
<dbReference type="InterPro" id="IPR058240">
    <property type="entry name" value="rSAM_sf"/>
</dbReference>
<dbReference type="Pfam" id="PF04055">
    <property type="entry name" value="Radical_SAM"/>
    <property type="match status" value="1"/>
</dbReference>
<gene>
    <name evidence="16 19" type="primary">bioB</name>
    <name evidence="19" type="ORF">PUP29_04335</name>
</gene>
<comment type="pathway">
    <text evidence="1 16">Cofactor biosynthesis; biotin biosynthesis; biotin from 7,8-diaminononanoate: step 2/2.</text>
</comment>
<evidence type="ECO:0000256" key="2">
    <source>
        <dbReference type="ARBA" id="ARBA00010765"/>
    </source>
</evidence>
<dbReference type="PANTHER" id="PTHR22976">
    <property type="entry name" value="BIOTIN SYNTHASE"/>
    <property type="match status" value="1"/>
</dbReference>
<evidence type="ECO:0000256" key="12">
    <source>
        <dbReference type="ARBA" id="ARBA00023014"/>
    </source>
</evidence>
<name>A0AAU8AAU7_9FIRM</name>
<evidence type="ECO:0000256" key="16">
    <source>
        <dbReference type="HAMAP-Rule" id="MF_01694"/>
    </source>
</evidence>
<evidence type="ECO:0000256" key="9">
    <source>
        <dbReference type="ARBA" id="ARBA00022723"/>
    </source>
</evidence>
<feature type="binding site" evidence="16 17">
    <location>
        <position position="198"/>
    </location>
    <ligand>
        <name>[2Fe-2S] cluster</name>
        <dbReference type="ChEBI" id="CHEBI:190135"/>
    </ligand>
</feature>
<dbReference type="InterPro" id="IPR024177">
    <property type="entry name" value="Biotin_synthase"/>
</dbReference>
<keyword evidence="12 16" id="KW-0411">Iron-sulfur</keyword>
<keyword evidence="6 16" id="KW-0808">Transferase</keyword>
<keyword evidence="11 16" id="KW-0408">Iron</keyword>
<dbReference type="Pfam" id="PF06968">
    <property type="entry name" value="BATS"/>
    <property type="match status" value="1"/>
</dbReference>
<evidence type="ECO:0000256" key="15">
    <source>
        <dbReference type="ARBA" id="ARBA00070199"/>
    </source>
</evidence>
<feature type="binding site" evidence="16 17">
    <location>
        <position position="138"/>
    </location>
    <ligand>
        <name>[2Fe-2S] cluster</name>
        <dbReference type="ChEBI" id="CHEBI:190135"/>
    </ligand>
</feature>
<dbReference type="PROSITE" id="PS51918">
    <property type="entry name" value="RADICAL_SAM"/>
    <property type="match status" value="1"/>
</dbReference>
<evidence type="ECO:0000256" key="13">
    <source>
        <dbReference type="ARBA" id="ARBA00051157"/>
    </source>
</evidence>
<evidence type="ECO:0000256" key="3">
    <source>
        <dbReference type="ARBA" id="ARBA00011738"/>
    </source>
</evidence>
<dbReference type="GO" id="GO:0051539">
    <property type="term" value="F:4 iron, 4 sulfur cluster binding"/>
    <property type="evidence" value="ECO:0007669"/>
    <property type="project" value="UniProtKB-KW"/>
</dbReference>
<dbReference type="GO" id="GO:0051537">
    <property type="term" value="F:2 iron, 2 sulfur cluster binding"/>
    <property type="evidence" value="ECO:0007669"/>
    <property type="project" value="UniProtKB-KW"/>
</dbReference>
<comment type="cofactor">
    <cofactor evidence="17">
        <name>[2Fe-2S] cluster</name>
        <dbReference type="ChEBI" id="CHEBI:190135"/>
    </cofactor>
    <text evidence="17">Binds 1 [2Fe-2S] cluster. The cluster is coordinated with 3 cysteines and 1 arginine.</text>
</comment>
<comment type="similarity">
    <text evidence="2 16">Belongs to the radical SAM superfamily. Biotin synthase family.</text>
</comment>
<dbReference type="Gene3D" id="3.20.20.70">
    <property type="entry name" value="Aldolase class I"/>
    <property type="match status" value="1"/>
</dbReference>
<dbReference type="EC" id="2.8.1.6" evidence="4 16"/>
<dbReference type="SFLD" id="SFLDG01278">
    <property type="entry name" value="biotin_synthase_like"/>
    <property type="match status" value="1"/>
</dbReference>
<dbReference type="SFLD" id="SFLDG01060">
    <property type="entry name" value="BATS_domain_containing"/>
    <property type="match status" value="1"/>
</dbReference>
<evidence type="ECO:0000259" key="18">
    <source>
        <dbReference type="PROSITE" id="PS51918"/>
    </source>
</evidence>
<dbReference type="GO" id="GO:0005506">
    <property type="term" value="F:iron ion binding"/>
    <property type="evidence" value="ECO:0007669"/>
    <property type="project" value="UniProtKB-UniRule"/>
</dbReference>
<evidence type="ECO:0000256" key="17">
    <source>
        <dbReference type="PIRSR" id="PIRSR001619-1"/>
    </source>
</evidence>
<evidence type="ECO:0000256" key="10">
    <source>
        <dbReference type="ARBA" id="ARBA00022756"/>
    </source>
</evidence>
<evidence type="ECO:0000256" key="11">
    <source>
        <dbReference type="ARBA" id="ARBA00023004"/>
    </source>
</evidence>
<dbReference type="InterPro" id="IPR006638">
    <property type="entry name" value="Elp3/MiaA/NifB-like_rSAM"/>
</dbReference>
<keyword evidence="7 16" id="KW-0949">S-adenosyl-L-methionine</keyword>
<organism evidence="19">
    <name type="scientific">Christensenella massiliensis</name>
    <dbReference type="NCBI Taxonomy" id="1805714"/>
    <lineage>
        <taxon>Bacteria</taxon>
        <taxon>Bacillati</taxon>
        <taxon>Bacillota</taxon>
        <taxon>Clostridia</taxon>
        <taxon>Christensenellales</taxon>
        <taxon>Christensenellaceae</taxon>
        <taxon>Christensenella</taxon>
    </lineage>
</organism>
<feature type="binding site" evidence="16 17">
    <location>
        <position position="62"/>
    </location>
    <ligand>
        <name>[4Fe-4S] cluster</name>
        <dbReference type="ChEBI" id="CHEBI:49883"/>
        <note>4Fe-4S-S-AdoMet</note>
    </ligand>
</feature>
<dbReference type="InterPro" id="IPR010722">
    <property type="entry name" value="BATS_dom"/>
</dbReference>
<evidence type="ECO:0000256" key="6">
    <source>
        <dbReference type="ARBA" id="ARBA00022679"/>
    </source>
</evidence>
<dbReference type="GO" id="GO:0009102">
    <property type="term" value="P:biotin biosynthetic process"/>
    <property type="evidence" value="ECO:0007669"/>
    <property type="project" value="UniProtKB-UniRule"/>
</dbReference>
<dbReference type="NCBIfam" id="TIGR00433">
    <property type="entry name" value="bioB"/>
    <property type="match status" value="1"/>
</dbReference>
<dbReference type="InterPro" id="IPR007197">
    <property type="entry name" value="rSAM"/>
</dbReference>
<dbReference type="PIRSF" id="PIRSF001619">
    <property type="entry name" value="Biotin_synth"/>
    <property type="match status" value="1"/>
</dbReference>